<evidence type="ECO:0000313" key="1">
    <source>
        <dbReference type="EMBL" id="KAH7996501.1"/>
    </source>
</evidence>
<sequence>MNPTKGAIVGQSHVEFPQQALHILGDPLNCCGHPSCQPFLCIYSISTSPSSTPQAHGGKAASKCYCCHFVKRHSAFASPPPPPPSLCAVCVSYCHLAQDNFAQDNQ</sequence>
<dbReference type="EMBL" id="CM037628">
    <property type="protein sequence ID" value="KAH7996501.1"/>
    <property type="molecule type" value="Genomic_DNA"/>
</dbReference>
<dbReference type="Proteomes" id="UP000827872">
    <property type="component" value="Linkage Group LG15"/>
</dbReference>
<evidence type="ECO:0000313" key="2">
    <source>
        <dbReference type="Proteomes" id="UP000827872"/>
    </source>
</evidence>
<comment type="caution">
    <text evidence="1">The sequence shown here is derived from an EMBL/GenBank/DDBJ whole genome shotgun (WGS) entry which is preliminary data.</text>
</comment>
<accession>A0ACB8EUR1</accession>
<name>A0ACB8EUR1_9SAUR</name>
<organism evidence="1 2">
    <name type="scientific">Sphaerodactylus townsendi</name>
    <dbReference type="NCBI Taxonomy" id="933632"/>
    <lineage>
        <taxon>Eukaryota</taxon>
        <taxon>Metazoa</taxon>
        <taxon>Chordata</taxon>
        <taxon>Craniata</taxon>
        <taxon>Vertebrata</taxon>
        <taxon>Euteleostomi</taxon>
        <taxon>Lepidosauria</taxon>
        <taxon>Squamata</taxon>
        <taxon>Bifurcata</taxon>
        <taxon>Gekkota</taxon>
        <taxon>Sphaerodactylidae</taxon>
        <taxon>Sphaerodactylus</taxon>
    </lineage>
</organism>
<keyword evidence="2" id="KW-1185">Reference proteome</keyword>
<proteinExistence type="predicted"/>
<reference evidence="1" key="1">
    <citation type="submission" date="2021-08" db="EMBL/GenBank/DDBJ databases">
        <title>The first chromosome-level gecko genome reveals the dynamic sex chromosomes of Neotropical dwarf geckos (Sphaerodactylidae: Sphaerodactylus).</title>
        <authorList>
            <person name="Pinto B.J."/>
            <person name="Keating S.E."/>
            <person name="Gamble T."/>
        </authorList>
    </citation>
    <scope>NUCLEOTIDE SEQUENCE</scope>
    <source>
        <strain evidence="1">TG3544</strain>
    </source>
</reference>
<gene>
    <name evidence="1" type="ORF">K3G42_007176</name>
</gene>
<protein>
    <submittedName>
        <fullName evidence="1">Uncharacterized protein</fullName>
    </submittedName>
</protein>